<feature type="repeat" description="ANK" evidence="1">
    <location>
        <begin position="628"/>
        <end position="660"/>
    </location>
</feature>
<dbReference type="InterPro" id="IPR051248">
    <property type="entry name" value="UPF0507/Ank_repeat_27"/>
</dbReference>
<dbReference type="SUPFAM" id="SSF109993">
    <property type="entry name" value="VPS9 domain"/>
    <property type="match status" value="1"/>
</dbReference>
<dbReference type="GO" id="GO:0097422">
    <property type="term" value="C:tubular endosome"/>
    <property type="evidence" value="ECO:0007669"/>
    <property type="project" value="TreeGrafter"/>
</dbReference>
<dbReference type="InterPro" id="IPR002110">
    <property type="entry name" value="Ankyrin_rpt"/>
</dbReference>
<dbReference type="PANTHER" id="PTHR24170">
    <property type="entry name" value="ANKYRIN REPEAT DOMAIN-CONTAINING PROTEIN 27"/>
    <property type="match status" value="1"/>
</dbReference>
<feature type="domain" description="VPS9" evidence="2">
    <location>
        <begin position="251"/>
        <end position="393"/>
    </location>
</feature>
<dbReference type="PRINTS" id="PR01415">
    <property type="entry name" value="ANKYRIN"/>
</dbReference>
<dbReference type="CDD" id="cd22885">
    <property type="entry name" value="ANKRD27_zf1"/>
    <property type="match status" value="1"/>
</dbReference>
<dbReference type="Pfam" id="PF00023">
    <property type="entry name" value="Ank"/>
    <property type="match status" value="3"/>
</dbReference>
<sequence length="936" mass="104870">IVIINLTMESNYDEDLNDNTFFQILQQNHLELFEKATLDGWVICVPRSGSLPKYVLSHEDFFNHILIPSDELPETHFRSLNDKDVRICNRVVTVEPGNNSSPFSTHVLFEETFYTEDMLKYKILCIDSPLEQFPNKFKSQSDIVSIETLRDCIDLIWTESGSKDVLEKMDEAIKAFLLRNQRFEFKPIQIQKDLVSNLYIQCLQITMHDSRIREKASMNRHFLDNIKLSVESYVHHGIYKKLIKGVTACTAFEDSTFNKIVRNLSDIQLRDLDIRSDLSDTVPKARSELARVDGYSTVLGKVGCLKRTLAAISKQDTSNSKQGTVVAADDLLPMLVFLVIKSGLPNWIAHLTYMRQFNFSASNDVHVDQDSFLVTSLEAAIEHIRSGILTGPSSPESQQEYEEELGLLDSPLRKNSFECGVSKDLKNEGGECIETLTSLFDASRLGNEEEVERILKEFRDNNVETNDNDLCNPFCSCDKCKDKGFKNHGITLCHPLCSCDKCESQVSQKLKNTTPTVHSCDDRGYTALHIACMYGKPKIVDILLIYGANVHATDYSGATALHYASSRGHQNALLLLIHNGANINVSDNDGNTPLHFAASNGHEGCLKAVLYFSEHNGISLNINKKNNQGDTPLHNASRWGYEMIVKLLLNAGADPGIENKRKLTPVDYAHNLHIARLLRTKPTPSHVKLIVPHFKIDMRQDMPVAAASKVGLDFTDEPFRVRSPTSGEYPRTTEEIKKVERVLRCITHGDIRLACFYLGLEDHASSPRKKCHPLCDCKHTGGPDDLGCVTPSDALHVNICNVEGFTPLHFAVMHGHSDLVEILLDAGAIPNIQTRKNITPLHLACLHQRPQIVTKLLEAHCDLNCQDLSGNTPLHYACQVNNARLVKILMEHSPNMALRNKKGMTALEEAEDKMNITVARLLSQCKTDTNCGNGSL</sequence>
<organism evidence="3">
    <name type="scientific">Homalodisca liturata</name>
    <dbReference type="NCBI Taxonomy" id="320908"/>
    <lineage>
        <taxon>Eukaryota</taxon>
        <taxon>Metazoa</taxon>
        <taxon>Ecdysozoa</taxon>
        <taxon>Arthropoda</taxon>
        <taxon>Hexapoda</taxon>
        <taxon>Insecta</taxon>
        <taxon>Pterygota</taxon>
        <taxon>Neoptera</taxon>
        <taxon>Paraneoptera</taxon>
        <taxon>Hemiptera</taxon>
        <taxon>Auchenorrhyncha</taxon>
        <taxon>Membracoidea</taxon>
        <taxon>Cicadellidae</taxon>
        <taxon>Cicadellinae</taxon>
        <taxon>Proconiini</taxon>
        <taxon>Homalodisca</taxon>
    </lineage>
</organism>
<dbReference type="InterPro" id="IPR036770">
    <property type="entry name" value="Ankyrin_rpt-contain_sf"/>
</dbReference>
<dbReference type="EMBL" id="GECU01030730">
    <property type="protein sequence ID" value="JAS76976.1"/>
    <property type="molecule type" value="Transcribed_RNA"/>
</dbReference>
<dbReference type="PROSITE" id="PS50088">
    <property type="entry name" value="ANK_REPEAT"/>
    <property type="match status" value="7"/>
</dbReference>
<feature type="non-terminal residue" evidence="3">
    <location>
        <position position="1"/>
    </location>
</feature>
<dbReference type="Pfam" id="PF02204">
    <property type="entry name" value="VPS9"/>
    <property type="match status" value="1"/>
</dbReference>
<feature type="repeat" description="ANK" evidence="1">
    <location>
        <begin position="589"/>
        <end position="625"/>
    </location>
</feature>
<dbReference type="GO" id="GO:0000149">
    <property type="term" value="F:SNARE binding"/>
    <property type="evidence" value="ECO:0007669"/>
    <property type="project" value="TreeGrafter"/>
</dbReference>
<dbReference type="GO" id="GO:0005085">
    <property type="term" value="F:guanyl-nucleotide exchange factor activity"/>
    <property type="evidence" value="ECO:0007669"/>
    <property type="project" value="TreeGrafter"/>
</dbReference>
<dbReference type="GO" id="GO:0048812">
    <property type="term" value="P:neuron projection morphogenesis"/>
    <property type="evidence" value="ECO:0007669"/>
    <property type="project" value="TreeGrafter"/>
</dbReference>
<evidence type="ECO:0000259" key="2">
    <source>
        <dbReference type="PROSITE" id="PS51205"/>
    </source>
</evidence>
<keyword evidence="1" id="KW-0040">ANK repeat</keyword>
<dbReference type="Gene3D" id="1.25.40.20">
    <property type="entry name" value="Ankyrin repeat-containing domain"/>
    <property type="match status" value="3"/>
</dbReference>
<dbReference type="GO" id="GO:0005886">
    <property type="term" value="C:plasma membrane"/>
    <property type="evidence" value="ECO:0007669"/>
    <property type="project" value="TreeGrafter"/>
</dbReference>
<dbReference type="AlphaFoldDB" id="A0A1B6HQM6"/>
<dbReference type="GO" id="GO:0045022">
    <property type="term" value="P:early endosome to late endosome transport"/>
    <property type="evidence" value="ECO:0007669"/>
    <property type="project" value="TreeGrafter"/>
</dbReference>
<dbReference type="GO" id="GO:0030133">
    <property type="term" value="C:transport vesicle"/>
    <property type="evidence" value="ECO:0007669"/>
    <property type="project" value="TreeGrafter"/>
</dbReference>
<feature type="repeat" description="ANK" evidence="1">
    <location>
        <begin position="523"/>
        <end position="555"/>
    </location>
</feature>
<proteinExistence type="predicted"/>
<dbReference type="GO" id="GO:0005770">
    <property type="term" value="C:late endosome"/>
    <property type="evidence" value="ECO:0007669"/>
    <property type="project" value="TreeGrafter"/>
</dbReference>
<reference evidence="3" key="1">
    <citation type="submission" date="2015-11" db="EMBL/GenBank/DDBJ databases">
        <title>De novo transcriptome assembly of four potential Pierce s Disease insect vectors from Arizona vineyards.</title>
        <authorList>
            <person name="Tassone E.E."/>
        </authorList>
    </citation>
    <scope>NUCLEOTIDE SEQUENCE</scope>
</reference>
<evidence type="ECO:0000313" key="3">
    <source>
        <dbReference type="EMBL" id="JAS76976.1"/>
    </source>
</evidence>
<dbReference type="SUPFAM" id="SSF48403">
    <property type="entry name" value="Ankyrin repeat"/>
    <property type="match status" value="2"/>
</dbReference>
<dbReference type="PROSITE" id="PS50297">
    <property type="entry name" value="ANK_REP_REGION"/>
    <property type="match status" value="7"/>
</dbReference>
<dbReference type="Gene3D" id="1.20.1050.80">
    <property type="entry name" value="VPS9 domain"/>
    <property type="match status" value="1"/>
</dbReference>
<gene>
    <name evidence="3" type="ORF">g.12712</name>
</gene>
<evidence type="ECO:0000256" key="1">
    <source>
        <dbReference type="PROSITE-ProRule" id="PRU00023"/>
    </source>
</evidence>
<feature type="repeat" description="ANK" evidence="1">
    <location>
        <begin position="556"/>
        <end position="588"/>
    </location>
</feature>
<feature type="repeat" description="ANK" evidence="1">
    <location>
        <begin position="803"/>
        <end position="835"/>
    </location>
</feature>
<dbReference type="Pfam" id="PF12796">
    <property type="entry name" value="Ank_2"/>
    <property type="match status" value="2"/>
</dbReference>
<dbReference type="PROSITE" id="PS51205">
    <property type="entry name" value="VPS9"/>
    <property type="match status" value="1"/>
</dbReference>
<protein>
    <recommendedName>
        <fullName evidence="2">VPS9 domain-containing protein</fullName>
    </recommendedName>
</protein>
<accession>A0A1B6HQM6</accession>
<dbReference type="GO" id="GO:0005769">
    <property type="term" value="C:early endosome"/>
    <property type="evidence" value="ECO:0007669"/>
    <property type="project" value="TreeGrafter"/>
</dbReference>
<name>A0A1B6HQM6_9HEMI</name>
<dbReference type="SMART" id="SM00248">
    <property type="entry name" value="ANK"/>
    <property type="match status" value="9"/>
</dbReference>
<dbReference type="InterPro" id="IPR037191">
    <property type="entry name" value="VPS9_dom_sf"/>
</dbReference>
<dbReference type="GO" id="GO:0043005">
    <property type="term" value="C:neuron projection"/>
    <property type="evidence" value="ECO:0007669"/>
    <property type="project" value="TreeGrafter"/>
</dbReference>
<dbReference type="InterPro" id="IPR003123">
    <property type="entry name" value="VPS9"/>
</dbReference>
<feature type="repeat" description="ANK" evidence="1">
    <location>
        <begin position="836"/>
        <end position="868"/>
    </location>
</feature>
<dbReference type="PANTHER" id="PTHR24170:SF2">
    <property type="entry name" value="ANKYRIN REPEAT DOMAIN-CONTAINING PROTEIN 27"/>
    <property type="match status" value="1"/>
</dbReference>
<dbReference type="SMART" id="SM00167">
    <property type="entry name" value="VPS9"/>
    <property type="match status" value="1"/>
</dbReference>
<feature type="repeat" description="ANK" evidence="1">
    <location>
        <begin position="869"/>
        <end position="901"/>
    </location>
</feature>